<dbReference type="Gene3D" id="2.60.40.10">
    <property type="entry name" value="Immunoglobulins"/>
    <property type="match status" value="1"/>
</dbReference>
<dbReference type="PANTHER" id="PTHR34819:SF3">
    <property type="entry name" value="CELL SURFACE PROTEIN"/>
    <property type="match status" value="1"/>
</dbReference>
<evidence type="ECO:0000259" key="3">
    <source>
        <dbReference type="Pfam" id="PF24346"/>
    </source>
</evidence>
<sequence>MAVAAVGALVGTLMLPEYYASAETTAISTIYETATNTANNSVGASSDAPGGRKTGTAKPGDTIKWVVPYANNTSANASVNLQADLHIGSQSAPAGTYVPGSLQLPSNLNALGTLTPQYTAPGDQTWTSGTPPANATGVGYTGTLLPTRTRQLSLNFPSPTGTTLATVGGDGYNAVTRGNLTYAVFHHKAGDVVYCALQNGATCPGWPTNQNAQRWSTVVGTPIGTGAAIELGTAWQNGTWISGNKLFWLMGTWDNSSTGTACLDLSTTTPTSCGYTVLTTNPINNSQWAHIGASGIPASNGNIYAVASGGRVNGTGTYSYVCISPSTGASCGTLQIMSGVTSSQALQATTFGDRVFASVQQTSTSSWQTYCYVAGGQLCTGSWPVTSSTSAALGGNVYAPILSTTGTLTGVCTIANGAGSSTSCWSLSGAPAPANPYAGTGAFYNVTTNTSGDVFRSGTRVYVSTGNTVMCRDFAQWSGTGAVPACAGFTNPTNNKNYTVRSAASIAPNCLVADSDSGQITFFNAITGGGCVGTSGPSTMTVTPASSYCGSGAAGFTGWGTLSLPGLVVGTYSNSSVTLRDQNDAIIAGFDNVTLAAGGTLSLAGIPTTVTSISATVTVNGVNDPSGVTPGQISVSWNGSPPELCFETVAPPVSCDAPAPTRIWSSASAVTTSAGGSDAPSGNSAGGGTSANQADFLVSADPSQCSLAITKTPSAASARPGDTVTYMITVRNTGTQAYDNASFTDDLSDVLQDATFNDDQSASTGTVSYASPNLSWSGPLAAGAAATITYSAKVRNPDPGDHRMINTVVSPTIGSNCASGSSDADCTANVPVSDLTVTKTADSASVQSPARVGDVITYDFTAHNTGQTTLDGVTIADAHPGLGALVYTWPSPANAGRLLPGQTVTATATYALTQADIDAGLVQNTATATGNPPTGPPVTTPPSGVQVPLDQGPELSLTKSANSLGVADPAAVGNTIEYTFVATNTGKATPEYDSPSTKAVHAASFESGESRVRLGAPGSGQKRSSPPEPS</sequence>
<feature type="domain" description="DUF7927" evidence="4">
    <location>
        <begin position="713"/>
        <end position="828"/>
    </location>
</feature>
<dbReference type="Proteomes" id="UP001174210">
    <property type="component" value="Unassembled WGS sequence"/>
</dbReference>
<keyword evidence="2" id="KW-0732">Signal</keyword>
<feature type="region of interest" description="Disordered" evidence="1">
    <location>
        <begin position="671"/>
        <end position="690"/>
    </location>
</feature>
<evidence type="ECO:0000256" key="1">
    <source>
        <dbReference type="SAM" id="MobiDB-lite"/>
    </source>
</evidence>
<protein>
    <recommendedName>
        <fullName evidence="7">DUF11 domain-containing protein</fullName>
    </recommendedName>
</protein>
<feature type="chain" id="PRO_5046744548" description="DUF11 domain-containing protein" evidence="2">
    <location>
        <begin position="23"/>
        <end position="1030"/>
    </location>
</feature>
<dbReference type="Pfam" id="PF25549">
    <property type="entry name" value="DUF7927"/>
    <property type="match status" value="1"/>
</dbReference>
<dbReference type="InterPro" id="IPR051172">
    <property type="entry name" value="Chlamydia_OmcB"/>
</dbReference>
<feature type="region of interest" description="Disordered" evidence="1">
    <location>
        <begin position="40"/>
        <end position="59"/>
    </location>
</feature>
<dbReference type="InterPro" id="IPR013783">
    <property type="entry name" value="Ig-like_fold"/>
</dbReference>
<dbReference type="InterPro" id="IPR055354">
    <property type="entry name" value="DUF7507"/>
</dbReference>
<feature type="compositionally biased region" description="Low complexity" evidence="1">
    <location>
        <begin position="671"/>
        <end position="683"/>
    </location>
</feature>
<dbReference type="EMBL" id="JAROCB010000003">
    <property type="protein sequence ID" value="MDN4597886.1"/>
    <property type="molecule type" value="Genomic_DNA"/>
</dbReference>
<name>A0ABT8IZR6_9MICO</name>
<feature type="domain" description="DUF7507" evidence="3">
    <location>
        <begin position="834"/>
        <end position="940"/>
    </location>
</feature>
<gene>
    <name evidence="5" type="ORF">P5G59_12095</name>
</gene>
<dbReference type="InterPro" id="IPR057687">
    <property type="entry name" value="DUF7927"/>
</dbReference>
<reference evidence="5" key="1">
    <citation type="submission" date="2023-03" db="EMBL/GenBank/DDBJ databases">
        <title>MT1 and MT2 Draft Genomes of Novel Species.</title>
        <authorList>
            <person name="Venkateswaran K."/>
        </authorList>
    </citation>
    <scope>NUCLEOTIDE SEQUENCE</scope>
    <source>
        <strain evidence="5">F6_8S_P_1A</strain>
    </source>
</reference>
<evidence type="ECO:0000313" key="5">
    <source>
        <dbReference type="EMBL" id="MDN4597886.1"/>
    </source>
</evidence>
<comment type="caution">
    <text evidence="5">The sequence shown here is derived from an EMBL/GenBank/DDBJ whole genome shotgun (WGS) entry which is preliminary data.</text>
</comment>
<dbReference type="InterPro" id="IPR047589">
    <property type="entry name" value="DUF11_rpt"/>
</dbReference>
<dbReference type="Pfam" id="PF24346">
    <property type="entry name" value="DUF7507"/>
    <property type="match status" value="1"/>
</dbReference>
<feature type="signal peptide" evidence="2">
    <location>
        <begin position="1"/>
        <end position="22"/>
    </location>
</feature>
<dbReference type="PANTHER" id="PTHR34819">
    <property type="entry name" value="LARGE CYSTEINE-RICH PERIPLASMIC PROTEIN OMCB"/>
    <property type="match status" value="1"/>
</dbReference>
<organism evidence="5 6">
    <name type="scientific">Leifsonia virtsii</name>
    <dbReference type="NCBI Taxonomy" id="3035915"/>
    <lineage>
        <taxon>Bacteria</taxon>
        <taxon>Bacillati</taxon>
        <taxon>Actinomycetota</taxon>
        <taxon>Actinomycetes</taxon>
        <taxon>Micrococcales</taxon>
        <taxon>Microbacteriaceae</taxon>
        <taxon>Leifsonia</taxon>
    </lineage>
</organism>
<dbReference type="RefSeq" id="WP_301219231.1">
    <property type="nucleotide sequence ID" value="NZ_JAROCB010000003.1"/>
</dbReference>
<evidence type="ECO:0000313" key="6">
    <source>
        <dbReference type="Proteomes" id="UP001174210"/>
    </source>
</evidence>
<evidence type="ECO:0008006" key="7">
    <source>
        <dbReference type="Google" id="ProtNLM"/>
    </source>
</evidence>
<evidence type="ECO:0000256" key="2">
    <source>
        <dbReference type="SAM" id="SignalP"/>
    </source>
</evidence>
<proteinExistence type="predicted"/>
<evidence type="ECO:0000259" key="4">
    <source>
        <dbReference type="Pfam" id="PF25549"/>
    </source>
</evidence>
<feature type="region of interest" description="Disordered" evidence="1">
    <location>
        <begin position="985"/>
        <end position="1030"/>
    </location>
</feature>
<dbReference type="NCBIfam" id="TIGR01451">
    <property type="entry name" value="B_ant_repeat"/>
    <property type="match status" value="2"/>
</dbReference>
<keyword evidence="6" id="KW-1185">Reference proteome</keyword>
<accession>A0ABT8IZR6</accession>